<dbReference type="RefSeq" id="WP_144841610.1">
    <property type="nucleotide sequence ID" value="NZ_JBHTKI010000046.1"/>
</dbReference>
<reference evidence="3" key="1">
    <citation type="journal article" date="2019" name="Int. J. Syst. Evol. Microbiol.">
        <title>The Global Catalogue of Microorganisms (GCM) 10K type strain sequencing project: providing services to taxonomists for standard genome sequencing and annotation.</title>
        <authorList>
            <consortium name="The Broad Institute Genomics Platform"/>
            <consortium name="The Broad Institute Genome Sequencing Center for Infectious Disease"/>
            <person name="Wu L."/>
            <person name="Ma J."/>
        </authorList>
    </citation>
    <scope>NUCLEOTIDE SEQUENCE [LARGE SCALE GENOMIC DNA]</scope>
    <source>
        <strain evidence="3">CCUG 56756</strain>
    </source>
</reference>
<sequence>MKRNFKLFIVLIVLGIVLVSIFTIWSISQNKISYEEPQEALLAENKNLILIPAYKKQGEALYFFIKDSNNIGAAMVKKGLFGWKSDYLVWSTTVDTITDEQIRDYQTYGEEIIFGLMKNGQDLTVMIDDMPSGKINLEVSLYKESVEMDLKNVYLWYFETDNLSNINELQLHLVNQNTNEKLDSYPFTY</sequence>
<name>A0ABW3LHD1_9BACL</name>
<proteinExistence type="predicted"/>
<dbReference type="EMBL" id="JBHTKI010000046">
    <property type="protein sequence ID" value="MFD1032883.1"/>
    <property type="molecule type" value="Genomic_DNA"/>
</dbReference>
<accession>A0ABW3LHD1</accession>
<comment type="caution">
    <text evidence="2">The sequence shown here is derived from an EMBL/GenBank/DDBJ whole genome shotgun (WGS) entry which is preliminary data.</text>
</comment>
<dbReference type="Proteomes" id="UP001597109">
    <property type="component" value="Unassembled WGS sequence"/>
</dbReference>
<gene>
    <name evidence="2" type="ORF">ACFQ1X_15745</name>
</gene>
<protein>
    <submittedName>
        <fullName evidence="2">Aspartyl-tRNA synthetase</fullName>
    </submittedName>
</protein>
<feature type="transmembrane region" description="Helical" evidence="1">
    <location>
        <begin position="7"/>
        <end position="27"/>
    </location>
</feature>
<evidence type="ECO:0000313" key="3">
    <source>
        <dbReference type="Proteomes" id="UP001597109"/>
    </source>
</evidence>
<keyword evidence="1" id="KW-0472">Membrane</keyword>
<evidence type="ECO:0000313" key="2">
    <source>
        <dbReference type="EMBL" id="MFD1032883.1"/>
    </source>
</evidence>
<keyword evidence="3" id="KW-1185">Reference proteome</keyword>
<organism evidence="2 3">
    <name type="scientific">Metaplanococcus flavidus</name>
    <dbReference type="NCBI Taxonomy" id="569883"/>
    <lineage>
        <taxon>Bacteria</taxon>
        <taxon>Bacillati</taxon>
        <taxon>Bacillota</taxon>
        <taxon>Bacilli</taxon>
        <taxon>Bacillales</taxon>
        <taxon>Caryophanaceae</taxon>
        <taxon>Metaplanococcus</taxon>
    </lineage>
</organism>
<keyword evidence="1" id="KW-1133">Transmembrane helix</keyword>
<keyword evidence="1" id="KW-0812">Transmembrane</keyword>
<evidence type="ECO:0000256" key="1">
    <source>
        <dbReference type="SAM" id="Phobius"/>
    </source>
</evidence>